<accession>A0A1D8NEJ8</accession>
<gene>
    <name evidence="1" type="ORF">YALI1_D17543g</name>
</gene>
<evidence type="ECO:0000313" key="1">
    <source>
        <dbReference type="EMBL" id="AOW04054.1"/>
    </source>
</evidence>
<name>A0A1D8NEJ8_YARLL</name>
<dbReference type="Proteomes" id="UP000182444">
    <property type="component" value="Chromosome 1D"/>
</dbReference>
<reference evidence="1 2" key="1">
    <citation type="journal article" date="2016" name="PLoS ONE">
        <title>Sequence Assembly of Yarrowia lipolytica Strain W29/CLIB89 Shows Transposable Element Diversity.</title>
        <authorList>
            <person name="Magnan C."/>
            <person name="Yu J."/>
            <person name="Chang I."/>
            <person name="Jahn E."/>
            <person name="Kanomata Y."/>
            <person name="Wu J."/>
            <person name="Zeller M."/>
            <person name="Oakes M."/>
            <person name="Baldi P."/>
            <person name="Sandmeyer S."/>
        </authorList>
    </citation>
    <scope>NUCLEOTIDE SEQUENCE [LARGE SCALE GENOMIC DNA]</scope>
    <source>
        <strain evidence="2">CLIB89(W29)</strain>
    </source>
</reference>
<proteinExistence type="predicted"/>
<organism evidence="1 2">
    <name type="scientific">Yarrowia lipolytica</name>
    <name type="common">Candida lipolytica</name>
    <dbReference type="NCBI Taxonomy" id="4952"/>
    <lineage>
        <taxon>Eukaryota</taxon>
        <taxon>Fungi</taxon>
        <taxon>Dikarya</taxon>
        <taxon>Ascomycota</taxon>
        <taxon>Saccharomycotina</taxon>
        <taxon>Dipodascomycetes</taxon>
        <taxon>Dipodascales</taxon>
        <taxon>Dipodascales incertae sedis</taxon>
        <taxon>Yarrowia</taxon>
    </lineage>
</organism>
<dbReference type="AlphaFoldDB" id="A0A1D8NEJ8"/>
<dbReference type="GeneID" id="94583310"/>
<dbReference type="VEuPathDB" id="FungiDB:YALI1_D17543g"/>
<evidence type="ECO:0000313" key="2">
    <source>
        <dbReference type="Proteomes" id="UP000182444"/>
    </source>
</evidence>
<protein>
    <submittedName>
        <fullName evidence="1">Uncharacterized protein</fullName>
    </submittedName>
</protein>
<dbReference type="EMBL" id="CP017556">
    <property type="protein sequence ID" value="AOW04054.1"/>
    <property type="molecule type" value="Genomic_DNA"/>
</dbReference>
<sequence>MLSWGRWRLGQLLRMDQHSASDQNQEKKVLQILLWFLFIDWVPHLVLLIYDGGRSHGGRRGQQNSNPQPIESVVCIEEAEIQCASMTPSLLVGEFGWIGQFGAVRRCIKAAKLAGEWIVDIYNLLMSSAKFLSCFKSFSSS</sequence>
<dbReference type="RefSeq" id="XP_068138802.1">
    <property type="nucleotide sequence ID" value="XM_068282701.1"/>
</dbReference>